<comment type="caution">
    <text evidence="2">The sequence shown here is derived from an EMBL/GenBank/DDBJ whole genome shotgun (WGS) entry which is preliminary data.</text>
</comment>
<feature type="region of interest" description="Disordered" evidence="1">
    <location>
        <begin position="1"/>
        <end position="246"/>
    </location>
</feature>
<dbReference type="AlphaFoldDB" id="A0A8H3FDP6"/>
<dbReference type="Proteomes" id="UP000664534">
    <property type="component" value="Unassembled WGS sequence"/>
</dbReference>
<evidence type="ECO:0000313" key="3">
    <source>
        <dbReference type="Proteomes" id="UP000664534"/>
    </source>
</evidence>
<feature type="compositionally biased region" description="Low complexity" evidence="1">
    <location>
        <begin position="8"/>
        <end position="22"/>
    </location>
</feature>
<gene>
    <name evidence="2" type="ORF">IMSHALPRED_005237</name>
</gene>
<feature type="compositionally biased region" description="Pro residues" evidence="1">
    <location>
        <begin position="295"/>
        <end position="307"/>
    </location>
</feature>
<feature type="compositionally biased region" description="Polar residues" evidence="1">
    <location>
        <begin position="273"/>
        <end position="290"/>
    </location>
</feature>
<reference evidence="2" key="1">
    <citation type="submission" date="2021-03" db="EMBL/GenBank/DDBJ databases">
        <authorList>
            <person name="Tagirdzhanova G."/>
        </authorList>
    </citation>
    <scope>NUCLEOTIDE SEQUENCE</scope>
</reference>
<organism evidence="2 3">
    <name type="scientific">Imshaugia aleurites</name>
    <dbReference type="NCBI Taxonomy" id="172621"/>
    <lineage>
        <taxon>Eukaryota</taxon>
        <taxon>Fungi</taxon>
        <taxon>Dikarya</taxon>
        <taxon>Ascomycota</taxon>
        <taxon>Pezizomycotina</taxon>
        <taxon>Lecanoromycetes</taxon>
        <taxon>OSLEUM clade</taxon>
        <taxon>Lecanoromycetidae</taxon>
        <taxon>Lecanorales</taxon>
        <taxon>Lecanorineae</taxon>
        <taxon>Parmeliaceae</taxon>
        <taxon>Imshaugia</taxon>
    </lineage>
</organism>
<feature type="compositionally biased region" description="Polar residues" evidence="1">
    <location>
        <begin position="190"/>
        <end position="204"/>
    </location>
</feature>
<protein>
    <submittedName>
        <fullName evidence="2">Uncharacterized protein</fullName>
    </submittedName>
</protein>
<evidence type="ECO:0000313" key="2">
    <source>
        <dbReference type="EMBL" id="CAF9921659.1"/>
    </source>
</evidence>
<name>A0A8H3FDP6_9LECA</name>
<feature type="compositionally biased region" description="Low complexity" evidence="1">
    <location>
        <begin position="106"/>
        <end position="117"/>
    </location>
</feature>
<evidence type="ECO:0000256" key="1">
    <source>
        <dbReference type="SAM" id="MobiDB-lite"/>
    </source>
</evidence>
<feature type="compositionally biased region" description="Polar residues" evidence="1">
    <location>
        <begin position="62"/>
        <end position="77"/>
    </location>
</feature>
<proteinExistence type="predicted"/>
<keyword evidence="3" id="KW-1185">Reference proteome</keyword>
<dbReference type="EMBL" id="CAJPDT010000028">
    <property type="protein sequence ID" value="CAF9921659.1"/>
    <property type="molecule type" value="Genomic_DNA"/>
</dbReference>
<dbReference type="OrthoDB" id="4422218at2759"/>
<feature type="compositionally biased region" description="Polar residues" evidence="1">
    <location>
        <begin position="86"/>
        <end position="97"/>
    </location>
</feature>
<feature type="region of interest" description="Disordered" evidence="1">
    <location>
        <begin position="258"/>
        <end position="317"/>
    </location>
</feature>
<accession>A0A8H3FDP6</accession>
<sequence length="516" mass="55487">MTSPPSPSSLRALASAKPSSAPGEAARSEAAPNLLASLFPTLRLPTPCRQRGPAHAKPREPPTSNVSVKRPLSSSELRSPKLPRASQDTEWSNNPAQVTVALRGQSSSRASAPSSTAYDRFIQGYEPRLPSVKRQVGRPRRSPLPPNATQSPLSPRRDEAGDHAMGPPPLPLGTGVSAISPPSPVFRDPSGTSSATSPRSNAQDNMAMVAYRPAAPPASPYEPRFAGPYRETADKPPRFLYPKTADFAPRLSGSRIGDYSMSPSGIPSFDSHPPSSGVNINISSNASSPTDPHRTSPPSPAGPPPSPSHEGFSRQLPVPDALNVGSAALDGYKILRNAVPAALVRDLVFVMQKGLPITAHSDTHEAYSTPFHGYLLRDEFNANCRHALEDFYIPMQKKIPGMPKTSVVGSFLPGDKSDVRYSLLHVGHKDQIYVHIALNRLCARTGFYHILKGSHLSRHPTNTPVANWSSLDLVLEEGDAFIWRGDISYFLSSGGGGLWMCLTYDWGPGMVDLTKE</sequence>